<proteinExistence type="inferred from homology"/>
<dbReference type="NCBIfam" id="NF009466">
    <property type="entry name" value="PRK12826.1-2"/>
    <property type="match status" value="1"/>
</dbReference>
<dbReference type="InterPro" id="IPR002347">
    <property type="entry name" value="SDR_fam"/>
</dbReference>
<dbReference type="GO" id="GO:0008202">
    <property type="term" value="P:steroid metabolic process"/>
    <property type="evidence" value="ECO:0007669"/>
    <property type="project" value="UniProtKB-KW"/>
</dbReference>
<dbReference type="NCBIfam" id="NF005559">
    <property type="entry name" value="PRK07231.1"/>
    <property type="match status" value="1"/>
</dbReference>
<comment type="similarity">
    <text evidence="1">Belongs to the short-chain dehydrogenases/reductases (SDR) family.</text>
</comment>
<organism evidence="5 6">
    <name type="scientific">Anaerotruncus massiliensis</name>
    <name type="common">ex Liu et al. 2021</name>
    <dbReference type="NCBI Taxonomy" id="2321404"/>
    <lineage>
        <taxon>Bacteria</taxon>
        <taxon>Bacillati</taxon>
        <taxon>Bacillota</taxon>
        <taxon>Clostridia</taxon>
        <taxon>Eubacteriales</taxon>
        <taxon>Oscillospiraceae</taxon>
        <taxon>Anaerotruncus</taxon>
    </lineage>
</organism>
<keyword evidence="3" id="KW-0443">Lipid metabolism</keyword>
<dbReference type="FunFam" id="3.40.50.720:FF:000173">
    <property type="entry name" value="3-oxoacyl-[acyl-carrier protein] reductase"/>
    <property type="match status" value="1"/>
</dbReference>
<dbReference type="AlphaFoldDB" id="A0A498CTC4"/>
<evidence type="ECO:0000256" key="1">
    <source>
        <dbReference type="ARBA" id="ARBA00006484"/>
    </source>
</evidence>
<dbReference type="SUPFAM" id="SSF51735">
    <property type="entry name" value="NAD(P)-binding Rossmann-fold domains"/>
    <property type="match status" value="1"/>
</dbReference>
<dbReference type="PRINTS" id="PR00081">
    <property type="entry name" value="GDHRDH"/>
</dbReference>
<dbReference type="PRINTS" id="PR00080">
    <property type="entry name" value="SDRFAMILY"/>
</dbReference>
<keyword evidence="2" id="KW-0560">Oxidoreductase</keyword>
<reference evidence="5 6" key="1">
    <citation type="submission" date="2018-10" db="EMBL/GenBank/DDBJ databases">
        <title>Anaerotruncus faecis sp. nov., isolated from human feces.</title>
        <authorList>
            <person name="Wang Y.-J."/>
        </authorList>
    </citation>
    <scope>NUCLEOTIDE SEQUENCE [LARGE SCALE GENOMIC DNA]</scope>
    <source>
        <strain evidence="5 6">22A2-44</strain>
    </source>
</reference>
<dbReference type="RefSeq" id="WP_121585968.1">
    <property type="nucleotide sequence ID" value="NZ_RCHT01000001.1"/>
</dbReference>
<dbReference type="InterPro" id="IPR057326">
    <property type="entry name" value="KR_dom"/>
</dbReference>
<dbReference type="InterPro" id="IPR020904">
    <property type="entry name" value="Sc_DH/Rdtase_CS"/>
</dbReference>
<comment type="caution">
    <text evidence="5">The sequence shown here is derived from an EMBL/GenBank/DDBJ whole genome shotgun (WGS) entry which is preliminary data.</text>
</comment>
<dbReference type="PROSITE" id="PS00061">
    <property type="entry name" value="ADH_SHORT"/>
    <property type="match status" value="1"/>
</dbReference>
<dbReference type="Pfam" id="PF13561">
    <property type="entry name" value="adh_short_C2"/>
    <property type="match status" value="1"/>
</dbReference>
<dbReference type="InterPro" id="IPR036291">
    <property type="entry name" value="NAD(P)-bd_dom_sf"/>
</dbReference>
<dbReference type="GO" id="GO:0016491">
    <property type="term" value="F:oxidoreductase activity"/>
    <property type="evidence" value="ECO:0007669"/>
    <property type="project" value="UniProtKB-KW"/>
</dbReference>
<keyword evidence="6" id="KW-1185">Reference proteome</keyword>
<dbReference type="GO" id="GO:0032787">
    <property type="term" value="P:monocarboxylic acid metabolic process"/>
    <property type="evidence" value="ECO:0007669"/>
    <property type="project" value="UniProtKB-ARBA"/>
</dbReference>
<evidence type="ECO:0000313" key="5">
    <source>
        <dbReference type="EMBL" id="RLL14840.1"/>
    </source>
</evidence>
<keyword evidence="3" id="KW-0753">Steroid metabolism</keyword>
<dbReference type="NCBIfam" id="NF047420">
    <property type="entry name" value="EF_P_mod_YmfI"/>
    <property type="match status" value="1"/>
</dbReference>
<evidence type="ECO:0000259" key="4">
    <source>
        <dbReference type="SMART" id="SM00822"/>
    </source>
</evidence>
<dbReference type="SMART" id="SM00822">
    <property type="entry name" value="PKS_KR"/>
    <property type="match status" value="1"/>
</dbReference>
<dbReference type="InterPro" id="IPR050259">
    <property type="entry name" value="SDR"/>
</dbReference>
<gene>
    <name evidence="5" type="ORF">D4A47_02330</name>
</gene>
<evidence type="ECO:0000256" key="3">
    <source>
        <dbReference type="ARBA" id="ARBA00023221"/>
    </source>
</evidence>
<dbReference type="PANTHER" id="PTHR42879">
    <property type="entry name" value="3-OXOACYL-(ACYL-CARRIER-PROTEIN) REDUCTASE"/>
    <property type="match status" value="1"/>
</dbReference>
<evidence type="ECO:0000313" key="6">
    <source>
        <dbReference type="Proteomes" id="UP000276301"/>
    </source>
</evidence>
<accession>A0A498CTC4</accession>
<dbReference type="PANTHER" id="PTHR42879:SF2">
    <property type="entry name" value="3-OXOACYL-[ACYL-CARRIER-PROTEIN] REDUCTASE FABG"/>
    <property type="match status" value="1"/>
</dbReference>
<feature type="domain" description="Ketoreductase" evidence="4">
    <location>
        <begin position="2"/>
        <end position="186"/>
    </location>
</feature>
<protein>
    <submittedName>
        <fullName evidence="5">SDR family oxidoreductase</fullName>
    </submittedName>
</protein>
<dbReference type="Gene3D" id="3.40.50.720">
    <property type="entry name" value="NAD(P)-binding Rossmann-like Domain"/>
    <property type="match status" value="1"/>
</dbReference>
<dbReference type="EMBL" id="RCHT01000001">
    <property type="protein sequence ID" value="RLL14840.1"/>
    <property type="molecule type" value="Genomic_DNA"/>
</dbReference>
<sequence length="244" mass="25311">MKTVLITGASRGIGRACALAFAREGYAVAACWHKNEAAARSLLDELSALGCDAELYRADVADPASVEAMAAAAEKRFGHIDALVNNAGIAQQKLFTDLTAADWDRMLSVNAGGVFHTCRCVLPGMLRRHSGRIVNISSIWGISGASCEVHYSASKAAVIGFTRALAQEVGPSGVTVNCVAPGVIDTEMNANLSPETLAALCGETPLCRIGSPEEVADAVVFLCGGKARFITGQVLKVDGGFLGG</sequence>
<dbReference type="Proteomes" id="UP000276301">
    <property type="component" value="Unassembled WGS sequence"/>
</dbReference>
<name>A0A498CTC4_9FIRM</name>
<evidence type="ECO:0000256" key="2">
    <source>
        <dbReference type="ARBA" id="ARBA00023002"/>
    </source>
</evidence>